<name>A0A9W8CJY9_9FUNG</name>
<keyword evidence="3" id="KW-1185">Reference proteome</keyword>
<feature type="compositionally biased region" description="Basic and acidic residues" evidence="1">
    <location>
        <begin position="63"/>
        <end position="81"/>
    </location>
</feature>
<accession>A0A9W8CJY9</accession>
<organism evidence="2 3">
    <name type="scientific">Coemansia asiatica</name>
    <dbReference type="NCBI Taxonomy" id="1052880"/>
    <lineage>
        <taxon>Eukaryota</taxon>
        <taxon>Fungi</taxon>
        <taxon>Fungi incertae sedis</taxon>
        <taxon>Zoopagomycota</taxon>
        <taxon>Kickxellomycotina</taxon>
        <taxon>Kickxellomycetes</taxon>
        <taxon>Kickxellales</taxon>
        <taxon>Kickxellaceae</taxon>
        <taxon>Coemansia</taxon>
    </lineage>
</organism>
<protein>
    <submittedName>
        <fullName evidence="2">Uncharacterized protein</fullName>
    </submittedName>
</protein>
<proteinExistence type="predicted"/>
<comment type="caution">
    <text evidence="2">The sequence shown here is derived from an EMBL/GenBank/DDBJ whole genome shotgun (WGS) entry which is preliminary data.</text>
</comment>
<feature type="region of interest" description="Disordered" evidence="1">
    <location>
        <begin position="195"/>
        <end position="214"/>
    </location>
</feature>
<feature type="compositionally biased region" description="Polar residues" evidence="1">
    <location>
        <begin position="1"/>
        <end position="25"/>
    </location>
</feature>
<evidence type="ECO:0000313" key="3">
    <source>
        <dbReference type="Proteomes" id="UP001145021"/>
    </source>
</evidence>
<evidence type="ECO:0000256" key="1">
    <source>
        <dbReference type="SAM" id="MobiDB-lite"/>
    </source>
</evidence>
<reference evidence="2" key="1">
    <citation type="submission" date="2022-07" db="EMBL/GenBank/DDBJ databases">
        <title>Phylogenomic reconstructions and comparative analyses of Kickxellomycotina fungi.</title>
        <authorList>
            <person name="Reynolds N.K."/>
            <person name="Stajich J.E."/>
            <person name="Barry K."/>
            <person name="Grigoriev I.V."/>
            <person name="Crous P."/>
            <person name="Smith M.E."/>
        </authorList>
    </citation>
    <scope>NUCLEOTIDE SEQUENCE</scope>
    <source>
        <strain evidence="2">NBRC 105413</strain>
    </source>
</reference>
<gene>
    <name evidence="2" type="ORF">LPJ64_003485</name>
</gene>
<dbReference type="AlphaFoldDB" id="A0A9W8CJY9"/>
<dbReference type="Proteomes" id="UP001145021">
    <property type="component" value="Unassembled WGS sequence"/>
</dbReference>
<feature type="compositionally biased region" description="Polar residues" evidence="1">
    <location>
        <begin position="49"/>
        <end position="59"/>
    </location>
</feature>
<sequence>MSQHPQGYDHQQQTNMDAGHTNDNYNGPFVHGYGNANNRNRSYDKFSHSVPNIQHTSYGGQHGEQRDGRPNEQFDHEKQQHDYLGNPLNRPPGYYDANHSHAQTSWVDESTRGLKDFFYKPPPETYSGTYGADYKPEISKRKVGAAVAAAGLLVGAMAYKNYRKQKKRREQEMYYYPREDDEYYGYNHRGVNHSYEHPGYGSMHRNPYGDYSGH</sequence>
<evidence type="ECO:0000313" key="2">
    <source>
        <dbReference type="EMBL" id="KAJ1644862.1"/>
    </source>
</evidence>
<dbReference type="EMBL" id="JANBOH010000137">
    <property type="protein sequence ID" value="KAJ1644862.1"/>
    <property type="molecule type" value="Genomic_DNA"/>
</dbReference>
<feature type="region of interest" description="Disordered" evidence="1">
    <location>
        <begin position="1"/>
        <end position="84"/>
    </location>
</feature>